<reference evidence="1 2" key="1">
    <citation type="journal article" date="2022" name="Int. J. Syst. Evol. Microbiol.">
        <title>Apilactobacillus apisilvae sp. nov., Nicolia spurrieriana gen. nov. sp. nov., Bombilactobacillus folatiphilus sp. nov. and Bombilactobacillus thymidiniphilus sp. nov., four new lactic acid bacterial isolates from stingless bees Tetragonula carbonaria and Austroplebeia australis.</title>
        <authorList>
            <person name="Oliphant S.A."/>
            <person name="Watson-Haigh N.S."/>
            <person name="Sumby K.M."/>
            <person name="Gardner J."/>
            <person name="Groom S."/>
            <person name="Jiranek V."/>
        </authorList>
    </citation>
    <scope>NUCLEOTIDE SEQUENCE [LARGE SCALE GENOMIC DNA]</scope>
    <source>
        <strain evidence="1 2">SG5_A10</strain>
    </source>
</reference>
<organism evidence="1 2">
    <name type="scientific">Apilactobacillus apisilvae</name>
    <dbReference type="NCBI Taxonomy" id="2923364"/>
    <lineage>
        <taxon>Bacteria</taxon>
        <taxon>Bacillati</taxon>
        <taxon>Bacillota</taxon>
        <taxon>Bacilli</taxon>
        <taxon>Lactobacillales</taxon>
        <taxon>Lactobacillaceae</taxon>
        <taxon>Apilactobacillus</taxon>
    </lineage>
</organism>
<dbReference type="EMBL" id="CP093362">
    <property type="protein sequence ID" value="UQS85669.1"/>
    <property type="molecule type" value="Genomic_DNA"/>
</dbReference>
<accession>A0ABY4PIP5</accession>
<proteinExistence type="predicted"/>
<dbReference type="Proteomes" id="UP000831859">
    <property type="component" value="Chromosome"/>
</dbReference>
<dbReference type="RefSeq" id="WP_249511633.1">
    <property type="nucleotide sequence ID" value="NZ_CP093362.1"/>
</dbReference>
<name>A0ABY4PIP5_9LACO</name>
<gene>
    <name evidence="1" type="ORF">MOO46_03720</name>
</gene>
<evidence type="ECO:0000313" key="1">
    <source>
        <dbReference type="EMBL" id="UQS85669.1"/>
    </source>
</evidence>
<evidence type="ECO:0000313" key="2">
    <source>
        <dbReference type="Proteomes" id="UP000831859"/>
    </source>
</evidence>
<sequence length="124" mass="14302">MIKQSNFYGANNNYDTHRPLNYAKSFKNQTINHSSLRFAKAKVRVKANRKFGINKSMQQPIYAYQNENNGVGGFGLMYINNQKGKLTMSYPNVSSNSHLSNEITLAYNYYSNPSQAKQHFNKEY</sequence>
<protein>
    <submittedName>
        <fullName evidence="1">Uncharacterized protein</fullName>
    </submittedName>
</protein>
<keyword evidence="2" id="KW-1185">Reference proteome</keyword>